<dbReference type="RefSeq" id="WP_088222182.1">
    <property type="nucleotide sequence ID" value="NZ_AP024590.1"/>
</dbReference>
<organism evidence="1 2">
    <name type="scientific">Enterobacter kobei</name>
    <dbReference type="NCBI Taxonomy" id="208224"/>
    <lineage>
        <taxon>Bacteria</taxon>
        <taxon>Pseudomonadati</taxon>
        <taxon>Pseudomonadota</taxon>
        <taxon>Gammaproteobacteria</taxon>
        <taxon>Enterobacterales</taxon>
        <taxon>Enterobacteriaceae</taxon>
        <taxon>Enterobacter</taxon>
        <taxon>Enterobacter cloacae complex</taxon>
    </lineage>
</organism>
<dbReference type="AlphaFoldDB" id="A0AA86J2T1"/>
<sequence length="103" mass="12240">MHVISRSPFNDAMIRFPDSAVALVDLFKLLEKGDFGSPDALKQHVRSLDNFKYRNKWWVIDVSGNKLRVIAYIDFRLQKVFVKHVVTHAEYNKLTKYYREHKE</sequence>
<dbReference type="Pfam" id="PF09907">
    <property type="entry name" value="HigB_toxin"/>
    <property type="match status" value="1"/>
</dbReference>
<dbReference type="GO" id="GO:0110001">
    <property type="term" value="C:toxin-antitoxin complex"/>
    <property type="evidence" value="ECO:0007669"/>
    <property type="project" value="InterPro"/>
</dbReference>
<proteinExistence type="predicted"/>
<gene>
    <name evidence="1" type="ORF">ENKO_42260</name>
</gene>
<dbReference type="EMBL" id="AP024590">
    <property type="protein sequence ID" value="BCU57632.1"/>
    <property type="molecule type" value="Genomic_DNA"/>
</dbReference>
<dbReference type="GO" id="GO:0004519">
    <property type="term" value="F:endonuclease activity"/>
    <property type="evidence" value="ECO:0007669"/>
    <property type="project" value="InterPro"/>
</dbReference>
<evidence type="ECO:0000313" key="2">
    <source>
        <dbReference type="Proteomes" id="UP000682928"/>
    </source>
</evidence>
<name>A0AA86J2T1_9ENTR</name>
<reference evidence="1" key="1">
    <citation type="submission" date="2021-04" db="EMBL/GenBank/DDBJ databases">
        <title>Difference and commonality of drug resistance evolution in various bacteria. and drug sensitivity profiles.</title>
        <authorList>
            <person name="Maeda T."/>
            <person name="Shibai A."/>
            <person name="Kawada K."/>
            <person name="Kotani H."/>
            <person name="Tarusawa Y."/>
            <person name="Tanabe K."/>
            <person name="Furusawa C."/>
        </authorList>
    </citation>
    <scope>NUCLEOTIDE SEQUENCE</scope>
    <source>
        <strain evidence="1">JCM 8580</strain>
    </source>
</reference>
<evidence type="ECO:0008006" key="3">
    <source>
        <dbReference type="Google" id="ProtNLM"/>
    </source>
</evidence>
<dbReference type="Proteomes" id="UP000682928">
    <property type="component" value="Chromosome"/>
</dbReference>
<protein>
    <recommendedName>
        <fullName evidence="3">Cytoplasmic protein</fullName>
    </recommendedName>
</protein>
<dbReference type="GO" id="GO:0003723">
    <property type="term" value="F:RNA binding"/>
    <property type="evidence" value="ECO:0007669"/>
    <property type="project" value="InterPro"/>
</dbReference>
<evidence type="ECO:0000313" key="1">
    <source>
        <dbReference type="EMBL" id="BCU57632.1"/>
    </source>
</evidence>
<accession>A0AA86J2T1</accession>
<dbReference type="InterPro" id="IPR018669">
    <property type="entry name" value="Toxin_HigB"/>
</dbReference>